<comment type="caution">
    <text evidence="10">The sequence shown here is derived from an EMBL/GenBank/DDBJ whole genome shotgun (WGS) entry which is preliminary data.</text>
</comment>
<dbReference type="PANTHER" id="PTHR45695:SF9">
    <property type="entry name" value="LEUCOKININ RECEPTOR"/>
    <property type="match status" value="1"/>
</dbReference>
<organism evidence="10 11">
    <name type="scientific">Candidula unifasciata</name>
    <dbReference type="NCBI Taxonomy" id="100452"/>
    <lineage>
        <taxon>Eukaryota</taxon>
        <taxon>Metazoa</taxon>
        <taxon>Spiralia</taxon>
        <taxon>Lophotrochozoa</taxon>
        <taxon>Mollusca</taxon>
        <taxon>Gastropoda</taxon>
        <taxon>Heterobranchia</taxon>
        <taxon>Euthyneura</taxon>
        <taxon>Panpulmonata</taxon>
        <taxon>Eupulmonata</taxon>
        <taxon>Stylommatophora</taxon>
        <taxon>Helicina</taxon>
        <taxon>Helicoidea</taxon>
        <taxon>Geomitridae</taxon>
        <taxon>Candidula</taxon>
    </lineage>
</organism>
<evidence type="ECO:0000256" key="8">
    <source>
        <dbReference type="SAM" id="Phobius"/>
    </source>
</evidence>
<dbReference type="GO" id="GO:0004930">
    <property type="term" value="F:G protein-coupled receptor activity"/>
    <property type="evidence" value="ECO:0007669"/>
    <property type="project" value="UniProtKB-KW"/>
</dbReference>
<dbReference type="InterPro" id="IPR017452">
    <property type="entry name" value="GPCR_Rhodpsn_7TM"/>
</dbReference>
<dbReference type="PROSITE" id="PS50262">
    <property type="entry name" value="G_PROTEIN_RECEP_F1_2"/>
    <property type="match status" value="1"/>
</dbReference>
<evidence type="ECO:0000256" key="2">
    <source>
        <dbReference type="ARBA" id="ARBA00022692"/>
    </source>
</evidence>
<proteinExistence type="predicted"/>
<dbReference type="Gene3D" id="1.20.1070.10">
    <property type="entry name" value="Rhodopsin 7-helix transmembrane proteins"/>
    <property type="match status" value="1"/>
</dbReference>
<keyword evidence="2 8" id="KW-0812">Transmembrane</keyword>
<keyword evidence="3 8" id="KW-1133">Transmembrane helix</keyword>
<dbReference type="GO" id="GO:0005886">
    <property type="term" value="C:plasma membrane"/>
    <property type="evidence" value="ECO:0007669"/>
    <property type="project" value="TreeGrafter"/>
</dbReference>
<evidence type="ECO:0000256" key="5">
    <source>
        <dbReference type="ARBA" id="ARBA00023136"/>
    </source>
</evidence>
<keyword evidence="7" id="KW-0807">Transducer</keyword>
<dbReference type="PANTHER" id="PTHR45695">
    <property type="entry name" value="LEUCOKININ RECEPTOR-RELATED"/>
    <property type="match status" value="1"/>
</dbReference>
<accession>A0A8S3ZMV7</accession>
<dbReference type="Pfam" id="PF00001">
    <property type="entry name" value="7tm_1"/>
    <property type="match status" value="1"/>
</dbReference>
<dbReference type="SUPFAM" id="SSF81321">
    <property type="entry name" value="Family A G protein-coupled receptor-like"/>
    <property type="match status" value="1"/>
</dbReference>
<evidence type="ECO:0000313" key="11">
    <source>
        <dbReference type="Proteomes" id="UP000678393"/>
    </source>
</evidence>
<dbReference type="PRINTS" id="PR00237">
    <property type="entry name" value="GPCRRHODOPSN"/>
</dbReference>
<evidence type="ECO:0000256" key="6">
    <source>
        <dbReference type="ARBA" id="ARBA00023170"/>
    </source>
</evidence>
<dbReference type="Proteomes" id="UP000678393">
    <property type="component" value="Unassembled WGS sequence"/>
</dbReference>
<feature type="non-terminal residue" evidence="10">
    <location>
        <position position="166"/>
    </location>
</feature>
<evidence type="ECO:0000256" key="1">
    <source>
        <dbReference type="ARBA" id="ARBA00004141"/>
    </source>
</evidence>
<feature type="transmembrane region" description="Helical" evidence="8">
    <location>
        <begin position="69"/>
        <end position="96"/>
    </location>
</feature>
<dbReference type="InterPro" id="IPR000276">
    <property type="entry name" value="GPCR_Rhodpsn"/>
</dbReference>
<comment type="subcellular location">
    <subcellularLocation>
        <location evidence="1">Membrane</location>
        <topology evidence="1">Multi-pass membrane protein</topology>
    </subcellularLocation>
</comment>
<name>A0A8S3ZMV7_9EUPU</name>
<keyword evidence="5 8" id="KW-0472">Membrane</keyword>
<evidence type="ECO:0000256" key="7">
    <source>
        <dbReference type="ARBA" id="ARBA00023224"/>
    </source>
</evidence>
<dbReference type="OrthoDB" id="2132067at2759"/>
<dbReference type="AlphaFoldDB" id="A0A8S3ZMV7"/>
<evidence type="ECO:0000256" key="3">
    <source>
        <dbReference type="ARBA" id="ARBA00022989"/>
    </source>
</evidence>
<feature type="domain" description="G-protein coupled receptors family 1 profile" evidence="9">
    <location>
        <begin position="86"/>
        <end position="166"/>
    </location>
</feature>
<gene>
    <name evidence="10" type="ORF">CUNI_LOCUS14643</name>
</gene>
<evidence type="ECO:0000256" key="4">
    <source>
        <dbReference type="ARBA" id="ARBA00023040"/>
    </source>
</evidence>
<evidence type="ECO:0000313" key="10">
    <source>
        <dbReference type="EMBL" id="CAG5129085.1"/>
    </source>
</evidence>
<protein>
    <recommendedName>
        <fullName evidence="9">G-protein coupled receptors family 1 profile domain-containing protein</fullName>
    </recommendedName>
</protein>
<reference evidence="10" key="1">
    <citation type="submission" date="2021-04" db="EMBL/GenBank/DDBJ databases">
        <authorList>
            <consortium name="Molecular Ecology Group"/>
        </authorList>
    </citation>
    <scope>NUCLEOTIDE SEQUENCE</scope>
</reference>
<sequence length="166" mass="18429">MSVSVNTSSKLIKQFVQYSVKGNDLFDLQAMATLNLATHEDVNESGMISFFYKDDIEQLKKPWVQEPHFIPLVLVYGFFFIMGITGNSLVIAVMCLGRAGPCVTFPCLVSMACADVLFLLVCVPHEVVIHFISHWTLSDFLCKMSGFVENLSANATVLNLILISVE</sequence>
<keyword evidence="11" id="KW-1185">Reference proteome</keyword>
<dbReference type="EMBL" id="CAJHNH020003338">
    <property type="protein sequence ID" value="CAG5129085.1"/>
    <property type="molecule type" value="Genomic_DNA"/>
</dbReference>
<keyword evidence="6" id="KW-0675">Receptor</keyword>
<keyword evidence="4" id="KW-0297">G-protein coupled receptor</keyword>
<evidence type="ECO:0000259" key="9">
    <source>
        <dbReference type="PROSITE" id="PS50262"/>
    </source>
</evidence>